<dbReference type="InterPro" id="IPR050476">
    <property type="entry name" value="Insect_CytP450_Detox"/>
</dbReference>
<evidence type="ECO:0000256" key="6">
    <source>
        <dbReference type="ARBA" id="ARBA00022617"/>
    </source>
</evidence>
<dbReference type="GO" id="GO:0005506">
    <property type="term" value="F:iron ion binding"/>
    <property type="evidence" value="ECO:0007669"/>
    <property type="project" value="InterPro"/>
</dbReference>
<evidence type="ECO:0000256" key="5">
    <source>
        <dbReference type="ARBA" id="ARBA00010617"/>
    </source>
</evidence>
<keyword evidence="10 15" id="KW-0560">Oxidoreductase</keyword>
<dbReference type="SUPFAM" id="SSF48264">
    <property type="entry name" value="Cytochrome P450"/>
    <property type="match status" value="1"/>
</dbReference>
<keyword evidence="6 14" id="KW-0349">Heme</keyword>
<keyword evidence="7 14" id="KW-0479">Metal-binding</keyword>
<evidence type="ECO:0000313" key="16">
    <source>
        <dbReference type="EMBL" id="JAV51496.1"/>
    </source>
</evidence>
<name>A0A1Y1JWW3_PHOPY</name>
<dbReference type="InterPro" id="IPR001128">
    <property type="entry name" value="Cyt_P450"/>
</dbReference>
<dbReference type="PROSITE" id="PS00086">
    <property type="entry name" value="CYTOCHROME_P450"/>
    <property type="match status" value="1"/>
</dbReference>
<organism evidence="16">
    <name type="scientific">Photinus pyralis</name>
    <name type="common">Common eastern firefly</name>
    <name type="synonym">Lampyris pyralis</name>
    <dbReference type="NCBI Taxonomy" id="7054"/>
    <lineage>
        <taxon>Eukaryota</taxon>
        <taxon>Metazoa</taxon>
        <taxon>Ecdysozoa</taxon>
        <taxon>Arthropoda</taxon>
        <taxon>Hexapoda</taxon>
        <taxon>Insecta</taxon>
        <taxon>Pterygota</taxon>
        <taxon>Neoptera</taxon>
        <taxon>Endopterygota</taxon>
        <taxon>Coleoptera</taxon>
        <taxon>Polyphaga</taxon>
        <taxon>Elateriformia</taxon>
        <taxon>Elateroidea</taxon>
        <taxon>Lampyridae</taxon>
        <taxon>Lampyrinae</taxon>
        <taxon>Photinus</taxon>
    </lineage>
</organism>
<dbReference type="EMBL" id="GEZM01103169">
    <property type="protein sequence ID" value="JAV51496.1"/>
    <property type="molecule type" value="Transcribed_RNA"/>
</dbReference>
<dbReference type="GO" id="GO:0020037">
    <property type="term" value="F:heme binding"/>
    <property type="evidence" value="ECO:0007669"/>
    <property type="project" value="InterPro"/>
</dbReference>
<evidence type="ECO:0000256" key="9">
    <source>
        <dbReference type="ARBA" id="ARBA00022848"/>
    </source>
</evidence>
<proteinExistence type="inferred from homology"/>
<dbReference type="GO" id="GO:0005789">
    <property type="term" value="C:endoplasmic reticulum membrane"/>
    <property type="evidence" value="ECO:0007669"/>
    <property type="project" value="UniProtKB-SubCell"/>
</dbReference>
<evidence type="ECO:0000256" key="2">
    <source>
        <dbReference type="ARBA" id="ARBA00003690"/>
    </source>
</evidence>
<comment type="similarity">
    <text evidence="5 15">Belongs to the cytochrome P450 family.</text>
</comment>
<dbReference type="InterPro" id="IPR002401">
    <property type="entry name" value="Cyt_P450_E_grp-I"/>
</dbReference>
<keyword evidence="12 15" id="KW-0503">Monooxygenase</keyword>
<protein>
    <recommendedName>
        <fullName evidence="17">Cytochrome P450</fullName>
    </recommendedName>
</protein>
<accession>A0A1Y1JWW3</accession>
<comment type="function">
    <text evidence="2">May be involved in the metabolism of insect hormones and in the breakdown of synthetic insecticides.</text>
</comment>
<evidence type="ECO:0000256" key="10">
    <source>
        <dbReference type="ARBA" id="ARBA00023002"/>
    </source>
</evidence>
<sequence>MYIACLLSLVLLTCIYLFLKRNYNYWKRKGVPNPPASVIFGNLGESLTFTKSLGQIYHEIYQKYTDLAYVGFYKMRTPGVILRDPELVREVLVKSFNHFQANDLKIDDANDPLVAKNPFFVHGEKWKNNRSILSPSFTSKQVKPLFPLMEEVCHKLVKYLETKENEKSGIEAKELAQRFTMDVVASCAVGLEADSFKHENTEFRTMAERILSPSFFTNIKLFFLFAMPSLALFLKLKFVPDDAADYFRKIVNQTMNYRKENGIIRHDFLNNMQNVKLSLGEENFTNEDITIHLVGFFMDGFETSSVVLSHALYEIAANPHHQKKLREEIEQSLTERGKFDYYTLRDLDFLNRFLQESLRMHPADMFIAKLCTEEFEFPSPTGSGPNIKIEPKTPVIIPIHSLHYDPQYYPDPEKFDPDRFTKENKEKIVKGTYLPFSDGPRICLGQKFALGQIRAAIAHIVTNFEIRVNSRTIQPLQIDPTSSLVAAKGGIWLDFYKRHRN</sequence>
<evidence type="ECO:0000256" key="12">
    <source>
        <dbReference type="ARBA" id="ARBA00023033"/>
    </source>
</evidence>
<keyword evidence="8" id="KW-0256">Endoplasmic reticulum</keyword>
<dbReference type="FunFam" id="1.10.630.10:FF:000042">
    <property type="entry name" value="Cytochrome P450"/>
    <property type="match status" value="1"/>
</dbReference>
<evidence type="ECO:0000256" key="1">
    <source>
        <dbReference type="ARBA" id="ARBA00001971"/>
    </source>
</evidence>
<dbReference type="PRINTS" id="PR00385">
    <property type="entry name" value="P450"/>
</dbReference>
<keyword evidence="11 14" id="KW-0408">Iron</keyword>
<dbReference type="GO" id="GO:0016705">
    <property type="term" value="F:oxidoreductase activity, acting on paired donors, with incorporation or reduction of molecular oxygen"/>
    <property type="evidence" value="ECO:0007669"/>
    <property type="project" value="InterPro"/>
</dbReference>
<dbReference type="CDD" id="cd11056">
    <property type="entry name" value="CYP6-like"/>
    <property type="match status" value="1"/>
</dbReference>
<dbReference type="PRINTS" id="PR00463">
    <property type="entry name" value="EP450I"/>
</dbReference>
<evidence type="ECO:0000256" key="15">
    <source>
        <dbReference type="RuleBase" id="RU000461"/>
    </source>
</evidence>
<dbReference type="GO" id="GO:0004497">
    <property type="term" value="F:monooxygenase activity"/>
    <property type="evidence" value="ECO:0007669"/>
    <property type="project" value="UniProtKB-KW"/>
</dbReference>
<dbReference type="Pfam" id="PF00067">
    <property type="entry name" value="p450"/>
    <property type="match status" value="1"/>
</dbReference>
<keyword evidence="13" id="KW-0472">Membrane</keyword>
<keyword evidence="9" id="KW-0492">Microsome</keyword>
<feature type="binding site" description="axial binding residue" evidence="14">
    <location>
        <position position="443"/>
    </location>
    <ligand>
        <name>heme</name>
        <dbReference type="ChEBI" id="CHEBI:30413"/>
    </ligand>
    <ligandPart>
        <name>Fe</name>
        <dbReference type="ChEBI" id="CHEBI:18248"/>
    </ligandPart>
</feature>
<evidence type="ECO:0000256" key="3">
    <source>
        <dbReference type="ARBA" id="ARBA00004174"/>
    </source>
</evidence>
<evidence type="ECO:0000256" key="4">
    <source>
        <dbReference type="ARBA" id="ARBA00004406"/>
    </source>
</evidence>
<dbReference type="AlphaFoldDB" id="A0A1Y1JWW3"/>
<evidence type="ECO:0008006" key="17">
    <source>
        <dbReference type="Google" id="ProtNLM"/>
    </source>
</evidence>
<dbReference type="PANTHER" id="PTHR24292:SF84">
    <property type="entry name" value="CYTOCHROME P450 28A5-RELATED"/>
    <property type="match status" value="1"/>
</dbReference>
<dbReference type="InterPro" id="IPR017972">
    <property type="entry name" value="Cyt_P450_CS"/>
</dbReference>
<comment type="subcellular location">
    <subcellularLocation>
        <location evidence="4">Endoplasmic reticulum membrane</location>
        <topology evidence="4">Peripheral membrane protein</topology>
    </subcellularLocation>
    <subcellularLocation>
        <location evidence="3">Microsome membrane</location>
        <topology evidence="3">Peripheral membrane protein</topology>
    </subcellularLocation>
</comment>
<dbReference type="InterPro" id="IPR036396">
    <property type="entry name" value="Cyt_P450_sf"/>
</dbReference>
<evidence type="ECO:0000256" key="7">
    <source>
        <dbReference type="ARBA" id="ARBA00022723"/>
    </source>
</evidence>
<evidence type="ECO:0000256" key="13">
    <source>
        <dbReference type="ARBA" id="ARBA00023136"/>
    </source>
</evidence>
<evidence type="ECO:0000256" key="11">
    <source>
        <dbReference type="ARBA" id="ARBA00023004"/>
    </source>
</evidence>
<dbReference type="PANTHER" id="PTHR24292">
    <property type="entry name" value="CYTOCHROME P450"/>
    <property type="match status" value="1"/>
</dbReference>
<evidence type="ECO:0000256" key="8">
    <source>
        <dbReference type="ARBA" id="ARBA00022824"/>
    </source>
</evidence>
<evidence type="ECO:0000256" key="14">
    <source>
        <dbReference type="PIRSR" id="PIRSR602401-1"/>
    </source>
</evidence>
<comment type="cofactor">
    <cofactor evidence="1 14">
        <name>heme</name>
        <dbReference type="ChEBI" id="CHEBI:30413"/>
    </cofactor>
</comment>
<reference evidence="16" key="1">
    <citation type="journal article" date="2016" name="Sci. Rep.">
        <title>Molecular characterization of firefly nuptial gifts: a multi-omics approach sheds light on postcopulatory sexual selection.</title>
        <authorList>
            <person name="Al-Wathiqui N."/>
            <person name="Fallon T.R."/>
            <person name="South A."/>
            <person name="Weng J.K."/>
            <person name="Lewis S.M."/>
        </authorList>
    </citation>
    <scope>NUCLEOTIDE SEQUENCE</scope>
</reference>
<dbReference type="Gene3D" id="1.10.630.10">
    <property type="entry name" value="Cytochrome P450"/>
    <property type="match status" value="1"/>
</dbReference>